<gene>
    <name evidence="1" type="ORF">EV182_000137</name>
</gene>
<sequence>MDLFKRKTKGINSFLISSPINNDDIIERPTSIRNTRINNALARELSHKKSDPVLSSIISDPDRRPLSRGVDTVSSDLSDGLFGNDYTASRKTSSKFYSTVSKYSDPGSKLHAFMPPSSPTAPVPGHEGSLKRPLSSKSNHSEGHLAADSNSYSRRMSNASSVSSSTSTSGGSGRFATRISRGSSSGSSSRNRRPSNELGGVPFPSNLSQLVSASSATTAAAAAAAASTSTGLGGSGSVPLHDSSITGGRPSTRASTFASLASAASSLRGQFRDRSAKAADDPSSVSSSLSISRFGKPQSSGSSAAQHGGPESRMAVSFETVDMDDDEINQRLEATMREMNLKDAQKQQMRLMPREKKLLLLTQKFESQSSGRSNDPNYFYRALTETDIRTLSQDILVHLRVCLSTQPIGWVRNFVDTRGLVALSDCLGVLNHKSVRKNDDNIKEQELIRCMKSIMNIQWGAQEALRIPRCVKNLCFSIDAPSLNTRRLVAELLTFLCYCDPPSGHDAVLGGLEAFQSFRGSDNVFEPWLRSVEMAVDGRGRMGSLVGASSEIRSGSVTDRDLNDFVLAHMILVNSIITVCDNVEMRIKHRTLLNAAGLDRIVEKVRQFNSPLINIQLEKYERDMEQDYSDAIDMYNTELMEEMTDPAEVLQAILAQIENDEEAQDHFISMLQHILMLRGGSSTNRSKYFQVLDNIVYQVTLNQGLGGADDGNIDPRHGVNVGSLIQKFSNDEELEEALRENKELKDKLEKVTKQKNELELETSMKADGLVGTLKGKIFALEDLLRMSRHTIEALQTQIKELRDQFTNKLLKQDAQLKQLYGALREEADENDMLQRLRDDLELENQVLRSGRAIIGGADGGVQVNSDKLLAEIEKLKSDRPQVNRMRRAREMLEELLATEGEAVLNSGEKSAGPSSSSLSSLRRSRPSNALQPPPMVDSSAMRRTVQSGNIDTSSAVGTLTDASARGDIVGTEILIPAVASVQPMANIKKELEARLVRKQADKLALLQQPPSAPRLPVEAQQEQEGNVDSNIPDRASSSSTSPSSAAVLGPAFRDGTNEGARGMPSTGAAEAQKGTEVGVRGSPDGEVAKDEGEEGDPAEPNRDTEAGAETTEDVVPTESKVEDVAGGQIIKEKAASEELASMQGAIAAPVTADTHKDADDDSRADDPTVTQQLLREQRVADASKKALSKVALRPVKDQLGGTDPSAKSASVRASTAKKLLADQPSVTSASFFNPLRRKELRYVPKVKLKVLQWDKLSDTNVDNSLWANLHEKSGINEQELVDTLKTQGIFDRIEDLFAAKQAVDLHALREKKRKEKELQKAEEITVLDNKRSHHTNIMLRNLKKYSMVEIRHAILAMNTEIITETRLKQFLNFIPTPDERALLAGHMDNKDRLAKPERFFLEMMQIHRYEHRLKVMYTYVTWPERYRDIEHDIGSIMSASHAVLQSVNFPKILEIILSIGNFMNGSGFRGGAYGFRIASLNKLMDTKAQDNKTTLLHFVATVVEEKFSNALTFLDDLNPVDAGCRVAYQDLRAEFKAMGEQLGEARQELQIMKEYREQKERERAVDEAVPALPDAASDSASPAAASSTAEESGSSGSLKKDEPEDRFIEVISEFVERATEQYEGLQSQFTAMRKTYEESVRTYGEDPTRTVPDEFFGIFKTFTSSFSKVLQDNKRERERKQALEKRRNQMESTMRSRRSKSTWKRLERDTNTDGEGASNGDIKGAMDELLESLRNGTEMEQQRQNRRRELKSIRRRSSLRRSIYRRSISQKAMQMLNEISEVPEIPSKFKGLAGPVSPDPSTMSEPMGLEVISEEVNGEESPVSEASNGLTALSSVSQDASLMQRSARLASLRKSRRFGSP</sequence>
<protein>
    <submittedName>
        <fullName evidence="1">Uncharacterized protein</fullName>
    </submittedName>
</protein>
<organism evidence="1 2">
    <name type="scientific">Spiromyces aspiralis</name>
    <dbReference type="NCBI Taxonomy" id="68401"/>
    <lineage>
        <taxon>Eukaryota</taxon>
        <taxon>Fungi</taxon>
        <taxon>Fungi incertae sedis</taxon>
        <taxon>Zoopagomycota</taxon>
        <taxon>Kickxellomycotina</taxon>
        <taxon>Kickxellomycetes</taxon>
        <taxon>Kickxellales</taxon>
        <taxon>Kickxellaceae</taxon>
        <taxon>Spiromyces</taxon>
    </lineage>
</organism>
<dbReference type="EMBL" id="JAMZIH010000004">
    <property type="protein sequence ID" value="KAJ1680355.1"/>
    <property type="molecule type" value="Genomic_DNA"/>
</dbReference>
<dbReference type="Proteomes" id="UP001145114">
    <property type="component" value="Unassembled WGS sequence"/>
</dbReference>
<keyword evidence="2" id="KW-1185">Reference proteome</keyword>
<evidence type="ECO:0000313" key="2">
    <source>
        <dbReference type="Proteomes" id="UP001145114"/>
    </source>
</evidence>
<accession>A0ACC1HWB7</accession>
<reference evidence="1" key="1">
    <citation type="submission" date="2022-06" db="EMBL/GenBank/DDBJ databases">
        <title>Phylogenomic reconstructions and comparative analyses of Kickxellomycotina fungi.</title>
        <authorList>
            <person name="Reynolds N.K."/>
            <person name="Stajich J.E."/>
            <person name="Barry K."/>
            <person name="Grigoriev I.V."/>
            <person name="Crous P."/>
            <person name="Smith M.E."/>
        </authorList>
    </citation>
    <scope>NUCLEOTIDE SEQUENCE</scope>
    <source>
        <strain evidence="1">RSA 2271</strain>
    </source>
</reference>
<comment type="caution">
    <text evidence="1">The sequence shown here is derived from an EMBL/GenBank/DDBJ whole genome shotgun (WGS) entry which is preliminary data.</text>
</comment>
<evidence type="ECO:0000313" key="1">
    <source>
        <dbReference type="EMBL" id="KAJ1680355.1"/>
    </source>
</evidence>
<name>A0ACC1HWB7_9FUNG</name>
<proteinExistence type="predicted"/>